<keyword evidence="2" id="KW-0647">Proteasome</keyword>
<dbReference type="SUPFAM" id="SSF56235">
    <property type="entry name" value="N-terminal nucleophile aminohydrolases (Ntn hydrolases)"/>
    <property type="match status" value="1"/>
</dbReference>
<dbReference type="AlphaFoldDB" id="A0A9W7ZUM5"/>
<dbReference type="Gene3D" id="3.60.20.10">
    <property type="entry name" value="Glutamine Phosphoribosylpyrophosphate, subunit 1, domain 1"/>
    <property type="match status" value="1"/>
</dbReference>
<keyword evidence="3" id="KW-1185">Reference proteome</keyword>
<organism evidence="2 3">
    <name type="scientific">Tieghemiomyces parasiticus</name>
    <dbReference type="NCBI Taxonomy" id="78921"/>
    <lineage>
        <taxon>Eukaryota</taxon>
        <taxon>Fungi</taxon>
        <taxon>Fungi incertae sedis</taxon>
        <taxon>Zoopagomycota</taxon>
        <taxon>Kickxellomycotina</taxon>
        <taxon>Dimargaritomycetes</taxon>
        <taxon>Dimargaritales</taxon>
        <taxon>Dimargaritaceae</taxon>
        <taxon>Tieghemiomyces</taxon>
    </lineage>
</organism>
<reference evidence="2" key="1">
    <citation type="submission" date="2022-07" db="EMBL/GenBank/DDBJ databases">
        <title>Phylogenomic reconstructions and comparative analyses of Kickxellomycotina fungi.</title>
        <authorList>
            <person name="Reynolds N.K."/>
            <person name="Stajich J.E."/>
            <person name="Barry K."/>
            <person name="Grigoriev I.V."/>
            <person name="Crous P."/>
            <person name="Smith M.E."/>
        </authorList>
    </citation>
    <scope>NUCLEOTIDE SEQUENCE</scope>
    <source>
        <strain evidence="2">RSA 861</strain>
    </source>
</reference>
<dbReference type="GO" id="GO:0016787">
    <property type="term" value="F:hydrolase activity"/>
    <property type="evidence" value="ECO:0007669"/>
    <property type="project" value="UniProtKB-KW"/>
</dbReference>
<dbReference type="Proteomes" id="UP001150569">
    <property type="component" value="Unassembled WGS sequence"/>
</dbReference>
<dbReference type="EC" id="3.4.25.1" evidence="2"/>
<dbReference type="InterPro" id="IPR029055">
    <property type="entry name" value="Ntn_hydrolases_N"/>
</dbReference>
<evidence type="ECO:0000313" key="2">
    <source>
        <dbReference type="EMBL" id="KAJ1912892.1"/>
    </source>
</evidence>
<dbReference type="OrthoDB" id="431557at2759"/>
<comment type="caution">
    <text evidence="2">The sequence shown here is derived from an EMBL/GenBank/DDBJ whole genome shotgun (WGS) entry which is preliminary data.</text>
</comment>
<sequence length="95" mass="10167">SARTYLERRFDTFPQASLDDLIEHGLRALRDTLAQDKSLDTLNCSIAYVGKDTDFTLLDGEAVAPYLSRLESDGGDGTGAAPLGSDSVAPMETEA</sequence>
<proteinExistence type="predicted"/>
<evidence type="ECO:0000256" key="1">
    <source>
        <dbReference type="SAM" id="MobiDB-lite"/>
    </source>
</evidence>
<dbReference type="EMBL" id="JANBPT010000792">
    <property type="protein sequence ID" value="KAJ1912892.1"/>
    <property type="molecule type" value="Genomic_DNA"/>
</dbReference>
<keyword evidence="2" id="KW-0378">Hydrolase</keyword>
<accession>A0A9W7ZUM5</accession>
<name>A0A9W7ZUM5_9FUNG</name>
<evidence type="ECO:0000313" key="3">
    <source>
        <dbReference type="Proteomes" id="UP001150569"/>
    </source>
</evidence>
<feature type="region of interest" description="Disordered" evidence="1">
    <location>
        <begin position="69"/>
        <end position="95"/>
    </location>
</feature>
<protein>
    <submittedName>
        <fullName evidence="2">Proteasome subunit alpha type-6</fullName>
        <ecNumber evidence="2">3.4.25.1</ecNumber>
    </submittedName>
</protein>
<gene>
    <name evidence="2" type="primary">PRE5_2</name>
    <name evidence="2" type="ORF">IWQ60_009458</name>
</gene>
<feature type="non-terminal residue" evidence="2">
    <location>
        <position position="1"/>
    </location>
</feature>
<dbReference type="GO" id="GO:0000502">
    <property type="term" value="C:proteasome complex"/>
    <property type="evidence" value="ECO:0007669"/>
    <property type="project" value="UniProtKB-KW"/>
</dbReference>